<feature type="transmembrane region" description="Helical" evidence="1">
    <location>
        <begin position="49"/>
        <end position="68"/>
    </location>
</feature>
<comment type="caution">
    <text evidence="2">The sequence shown here is derived from an EMBL/GenBank/DDBJ whole genome shotgun (WGS) entry which is preliminary data.</text>
</comment>
<proteinExistence type="predicted"/>
<organism evidence="2 3">
    <name type="scientific">Pedobacter lusitanus</name>
    <dbReference type="NCBI Taxonomy" id="1503925"/>
    <lineage>
        <taxon>Bacteria</taxon>
        <taxon>Pseudomonadati</taxon>
        <taxon>Bacteroidota</taxon>
        <taxon>Sphingobacteriia</taxon>
        <taxon>Sphingobacteriales</taxon>
        <taxon>Sphingobacteriaceae</taxon>
        <taxon>Pedobacter</taxon>
    </lineage>
</organism>
<evidence type="ECO:0000256" key="1">
    <source>
        <dbReference type="SAM" id="Phobius"/>
    </source>
</evidence>
<evidence type="ECO:0000313" key="3">
    <source>
        <dbReference type="Proteomes" id="UP000032049"/>
    </source>
</evidence>
<protein>
    <submittedName>
        <fullName evidence="2">Uncharacterized protein</fullName>
    </submittedName>
</protein>
<reference evidence="2 3" key="1">
    <citation type="submission" date="2015-01" db="EMBL/GenBank/DDBJ databases">
        <title>Draft genome sequence of Pedobacter sp. NL19 isolated from sludge of an effluent treatment pond in an abandoned uranium mine.</title>
        <authorList>
            <person name="Santos T."/>
            <person name="Caetano T."/>
            <person name="Covas C."/>
            <person name="Cruz A."/>
            <person name="Mendo S."/>
        </authorList>
    </citation>
    <scope>NUCLEOTIDE SEQUENCE [LARGE SCALE GENOMIC DNA]</scope>
    <source>
        <strain evidence="2 3">NL19</strain>
    </source>
</reference>
<evidence type="ECO:0000313" key="2">
    <source>
        <dbReference type="EMBL" id="KIO75963.1"/>
    </source>
</evidence>
<gene>
    <name evidence="2" type="ORF">TH53_18040</name>
</gene>
<dbReference type="EMBL" id="JXRA01000078">
    <property type="protein sequence ID" value="KIO75963.1"/>
    <property type="molecule type" value="Genomic_DNA"/>
</dbReference>
<accession>A0A0D0F325</accession>
<sequence>MTSPTLAFRTARPLPADIAVSPVFSFLTVAPFTNLPIAQTGRMISQAIGLLNLAGLVTVSFFSLFWILDWGSVGQKCCNNQEGKHR</sequence>
<dbReference type="AlphaFoldDB" id="A0A0D0F325"/>
<keyword evidence="1" id="KW-0812">Transmembrane</keyword>
<keyword evidence="1" id="KW-0472">Membrane</keyword>
<name>A0A0D0F325_9SPHI</name>
<dbReference type="Proteomes" id="UP000032049">
    <property type="component" value="Unassembled WGS sequence"/>
</dbReference>
<keyword evidence="1" id="KW-1133">Transmembrane helix</keyword>
<keyword evidence="3" id="KW-1185">Reference proteome</keyword>